<evidence type="ECO:0000256" key="2">
    <source>
        <dbReference type="SAM" id="SignalP"/>
    </source>
</evidence>
<keyword evidence="4" id="KW-1185">Reference proteome</keyword>
<dbReference type="OrthoDB" id="10419419at2759"/>
<feature type="compositionally biased region" description="Acidic residues" evidence="1">
    <location>
        <begin position="77"/>
        <end position="98"/>
    </location>
</feature>
<gene>
    <name evidence="3" type="ORF">NSK_003997</name>
</gene>
<feature type="compositionally biased region" description="Basic and acidic residues" evidence="1">
    <location>
        <begin position="335"/>
        <end position="347"/>
    </location>
</feature>
<feature type="compositionally biased region" description="Basic and acidic residues" evidence="1">
    <location>
        <begin position="362"/>
        <end position="373"/>
    </location>
</feature>
<organism evidence="3 4">
    <name type="scientific">Nannochloropsis salina CCMP1776</name>
    <dbReference type="NCBI Taxonomy" id="1027361"/>
    <lineage>
        <taxon>Eukaryota</taxon>
        <taxon>Sar</taxon>
        <taxon>Stramenopiles</taxon>
        <taxon>Ochrophyta</taxon>
        <taxon>Eustigmatophyceae</taxon>
        <taxon>Eustigmatales</taxon>
        <taxon>Monodopsidaceae</taxon>
        <taxon>Microchloropsis</taxon>
        <taxon>Microchloropsis salina</taxon>
    </lineage>
</organism>
<comment type="caution">
    <text evidence="3">The sequence shown here is derived from an EMBL/GenBank/DDBJ whole genome shotgun (WGS) entry which is preliminary data.</text>
</comment>
<feature type="chain" id="PRO_5020034493" evidence="2">
    <location>
        <begin position="16"/>
        <end position="373"/>
    </location>
</feature>
<feature type="compositionally biased region" description="Basic and acidic residues" evidence="1">
    <location>
        <begin position="205"/>
        <end position="223"/>
    </location>
</feature>
<feature type="compositionally biased region" description="Acidic residues" evidence="1">
    <location>
        <begin position="348"/>
        <end position="359"/>
    </location>
</feature>
<dbReference type="EMBL" id="SDOX01000017">
    <property type="protein sequence ID" value="TFJ84969.1"/>
    <property type="molecule type" value="Genomic_DNA"/>
</dbReference>
<feature type="region of interest" description="Disordered" evidence="1">
    <location>
        <begin position="242"/>
        <end position="264"/>
    </location>
</feature>
<protein>
    <submittedName>
        <fullName evidence="3">Uncharacterized protein</fullName>
    </submittedName>
</protein>
<name>A0A4D9D8N8_9STRA</name>
<feature type="region of interest" description="Disordered" evidence="1">
    <location>
        <begin position="200"/>
        <end position="223"/>
    </location>
</feature>
<feature type="region of interest" description="Disordered" evidence="1">
    <location>
        <begin position="335"/>
        <end position="373"/>
    </location>
</feature>
<feature type="region of interest" description="Disordered" evidence="1">
    <location>
        <begin position="42"/>
        <end position="98"/>
    </location>
</feature>
<dbReference type="AlphaFoldDB" id="A0A4D9D8N8"/>
<keyword evidence="2" id="KW-0732">Signal</keyword>
<evidence type="ECO:0000313" key="4">
    <source>
        <dbReference type="Proteomes" id="UP000355283"/>
    </source>
</evidence>
<sequence>MLPTSILCLSTFALSLVLEPFPGSTTHAFLVPRPFISPANGIRPTRLPITAPRETSQNKRGPWSPRLFVRRKSEREERDEEEEYGDEEEDYGDEEEEYQDEVARIVGVGREGRPVRRNKNVFLEWLRDVYQRIFWFGLEGLDDDDDDFYLDEIDWLGEWNRPQDVGQGWRVAAEEDIERARTEGRGGVFRGAFPFDRQTYPQQFDAERKGKREGGRDGERDGREAILRKTGEREEPAVWSNVGRGKEGRTGGGIKGWKGKMEEEREKESLASDVARLEEREESLMVSREIWRRRIADVLRAGEGIDAGRLSKARGRLQIVDRELEQIDRERRALNGLQARERGRMEEGWEDEEDEEEVVAEGGREERGQSKAL</sequence>
<evidence type="ECO:0000313" key="3">
    <source>
        <dbReference type="EMBL" id="TFJ84969.1"/>
    </source>
</evidence>
<dbReference type="Proteomes" id="UP000355283">
    <property type="component" value="Unassembled WGS sequence"/>
</dbReference>
<reference evidence="3 4" key="1">
    <citation type="submission" date="2019-01" db="EMBL/GenBank/DDBJ databases">
        <title>Nuclear Genome Assembly of the Microalgal Biofuel strain Nannochloropsis salina CCMP1776.</title>
        <authorList>
            <person name="Hovde B."/>
        </authorList>
    </citation>
    <scope>NUCLEOTIDE SEQUENCE [LARGE SCALE GENOMIC DNA]</scope>
    <source>
        <strain evidence="3 4">CCMP1776</strain>
    </source>
</reference>
<accession>A0A4D9D8N8</accession>
<evidence type="ECO:0000256" key="1">
    <source>
        <dbReference type="SAM" id="MobiDB-lite"/>
    </source>
</evidence>
<proteinExistence type="predicted"/>
<feature type="signal peptide" evidence="2">
    <location>
        <begin position="1"/>
        <end position="15"/>
    </location>
</feature>